<feature type="signal peptide" evidence="1">
    <location>
        <begin position="1"/>
        <end position="28"/>
    </location>
</feature>
<keyword evidence="3" id="KW-1185">Reference proteome</keyword>
<reference evidence="2" key="1">
    <citation type="journal article" date="2014" name="Int. J. Syst. Evol. Microbiol.">
        <title>Complete genome sequence of Corynebacterium casei LMG S-19264T (=DSM 44701T), isolated from a smear-ripened cheese.</title>
        <authorList>
            <consortium name="US DOE Joint Genome Institute (JGI-PGF)"/>
            <person name="Walter F."/>
            <person name="Albersmeier A."/>
            <person name="Kalinowski J."/>
            <person name="Ruckert C."/>
        </authorList>
    </citation>
    <scope>NUCLEOTIDE SEQUENCE</scope>
    <source>
        <strain evidence="2">JCM 4125</strain>
    </source>
</reference>
<comment type="caution">
    <text evidence="2">The sequence shown here is derived from an EMBL/GenBank/DDBJ whole genome shotgun (WGS) entry which is preliminary data.</text>
</comment>
<evidence type="ECO:0000313" key="3">
    <source>
        <dbReference type="Proteomes" id="UP000646776"/>
    </source>
</evidence>
<dbReference type="Proteomes" id="UP000646776">
    <property type="component" value="Unassembled WGS sequence"/>
</dbReference>
<keyword evidence="1" id="KW-0732">Signal</keyword>
<gene>
    <name evidence="2" type="ORF">GCM10010226_58070</name>
</gene>
<dbReference type="EMBL" id="BMSA01000019">
    <property type="protein sequence ID" value="GGT72450.1"/>
    <property type="molecule type" value="Genomic_DNA"/>
</dbReference>
<proteinExistence type="predicted"/>
<dbReference type="AlphaFoldDB" id="A0A918HJW8"/>
<evidence type="ECO:0000256" key="1">
    <source>
        <dbReference type="SAM" id="SignalP"/>
    </source>
</evidence>
<sequence>MDMRHLMHARTRITVGALSGALALSALAAPLADAAPAATDVKNIVVNKGKPVVIGVSGSVTVPVTMSVTGGASHGASATLYHGRWPDATDVWVDPAKTCGAHAADYTCSMQFTFTARKTVKKNAQAGAWGVAAYAVGNANAQRFLPGVFTVVRAARLTADATPEPVNKGKSLTVKGRLTRANWETGTYLGNTNQTVRLQFRKKGATAYTTVKTVKAGTDGALKATVAATADGYWRWSFAGTVTTGPATSSADYVDVR</sequence>
<reference evidence="2" key="2">
    <citation type="submission" date="2020-09" db="EMBL/GenBank/DDBJ databases">
        <authorList>
            <person name="Sun Q."/>
            <person name="Ohkuma M."/>
        </authorList>
    </citation>
    <scope>NUCLEOTIDE SEQUENCE</scope>
    <source>
        <strain evidence="2">JCM 4125</strain>
    </source>
</reference>
<name>A0A918HJW8_9ACTN</name>
<evidence type="ECO:0008006" key="4">
    <source>
        <dbReference type="Google" id="ProtNLM"/>
    </source>
</evidence>
<organism evidence="2 3">
    <name type="scientific">Streptomyces phaeofaciens</name>
    <dbReference type="NCBI Taxonomy" id="68254"/>
    <lineage>
        <taxon>Bacteria</taxon>
        <taxon>Bacillati</taxon>
        <taxon>Actinomycetota</taxon>
        <taxon>Actinomycetes</taxon>
        <taxon>Kitasatosporales</taxon>
        <taxon>Streptomycetaceae</taxon>
        <taxon>Streptomyces</taxon>
    </lineage>
</organism>
<feature type="chain" id="PRO_5039167834" description="Calcium-binding protein" evidence="1">
    <location>
        <begin position="29"/>
        <end position="257"/>
    </location>
</feature>
<evidence type="ECO:0000313" key="2">
    <source>
        <dbReference type="EMBL" id="GGT72450.1"/>
    </source>
</evidence>
<protein>
    <recommendedName>
        <fullName evidence="4">Calcium-binding protein</fullName>
    </recommendedName>
</protein>
<accession>A0A918HJW8</accession>